<keyword evidence="3" id="KW-0804">Transcription</keyword>
<evidence type="ECO:0000313" key="5">
    <source>
        <dbReference type="EMBL" id="POH66433.1"/>
    </source>
</evidence>
<protein>
    <submittedName>
        <fullName evidence="6">GntR family transcriptional regulator</fullName>
    </submittedName>
</protein>
<dbReference type="EMBL" id="PPXD01000009">
    <property type="protein sequence ID" value="POH66589.1"/>
    <property type="molecule type" value="Genomic_DNA"/>
</dbReference>
<comment type="caution">
    <text evidence="6">The sequence shown here is derived from an EMBL/GenBank/DDBJ whole genome shotgun (WGS) entry which is preliminary data.</text>
</comment>
<dbReference type="PANTHER" id="PTHR43537">
    <property type="entry name" value="TRANSCRIPTIONAL REGULATOR, GNTR FAMILY"/>
    <property type="match status" value="1"/>
</dbReference>
<dbReference type="Pfam" id="PF00392">
    <property type="entry name" value="GntR"/>
    <property type="match status" value="1"/>
</dbReference>
<evidence type="ECO:0000256" key="1">
    <source>
        <dbReference type="ARBA" id="ARBA00023015"/>
    </source>
</evidence>
<evidence type="ECO:0000256" key="3">
    <source>
        <dbReference type="ARBA" id="ARBA00023163"/>
    </source>
</evidence>
<dbReference type="SUPFAM" id="SSF48008">
    <property type="entry name" value="GntR ligand-binding domain-like"/>
    <property type="match status" value="1"/>
</dbReference>
<dbReference type="GO" id="GO:0003700">
    <property type="term" value="F:DNA-binding transcription factor activity"/>
    <property type="evidence" value="ECO:0007669"/>
    <property type="project" value="InterPro"/>
</dbReference>
<feature type="domain" description="HTH gntR-type" evidence="4">
    <location>
        <begin position="17"/>
        <end position="85"/>
    </location>
</feature>
<dbReference type="InterPro" id="IPR008920">
    <property type="entry name" value="TF_FadR/GntR_C"/>
</dbReference>
<dbReference type="SUPFAM" id="SSF46785">
    <property type="entry name" value="Winged helix' DNA-binding domain"/>
    <property type="match status" value="1"/>
</dbReference>
<dbReference type="RefSeq" id="WP_103430891.1">
    <property type="nucleotide sequence ID" value="NZ_PPXE01000031.1"/>
</dbReference>
<dbReference type="Proteomes" id="UP000237340">
    <property type="component" value="Unassembled WGS sequence"/>
</dbReference>
<dbReference type="PROSITE" id="PS50949">
    <property type="entry name" value="HTH_GNTR"/>
    <property type="match status" value="1"/>
</dbReference>
<keyword evidence="2" id="KW-0238">DNA-binding</keyword>
<dbReference type="AlphaFoldDB" id="A0A2S3ZGW9"/>
<dbReference type="InterPro" id="IPR000524">
    <property type="entry name" value="Tscrpt_reg_HTH_GntR"/>
</dbReference>
<evidence type="ECO:0000259" key="4">
    <source>
        <dbReference type="PROSITE" id="PS50949"/>
    </source>
</evidence>
<evidence type="ECO:0000256" key="2">
    <source>
        <dbReference type="ARBA" id="ARBA00023125"/>
    </source>
</evidence>
<gene>
    <name evidence="5" type="ORF">C3B59_08395</name>
    <name evidence="6" type="ORF">C3B61_08520</name>
</gene>
<dbReference type="CDD" id="cd07377">
    <property type="entry name" value="WHTH_GntR"/>
    <property type="match status" value="1"/>
</dbReference>
<dbReference type="SMART" id="SM00895">
    <property type="entry name" value="FCD"/>
    <property type="match status" value="1"/>
</dbReference>
<dbReference type="EMBL" id="PPXF01000037">
    <property type="protein sequence ID" value="POH66433.1"/>
    <property type="molecule type" value="Genomic_DNA"/>
</dbReference>
<dbReference type="Proteomes" id="UP000237104">
    <property type="component" value="Unassembled WGS sequence"/>
</dbReference>
<dbReference type="PRINTS" id="PR00035">
    <property type="entry name" value="HTHGNTR"/>
</dbReference>
<dbReference type="InterPro" id="IPR036390">
    <property type="entry name" value="WH_DNA-bd_sf"/>
</dbReference>
<accession>A0A2S3ZGG6</accession>
<proteinExistence type="predicted"/>
<keyword evidence="8" id="KW-1185">Reference proteome</keyword>
<dbReference type="Gene3D" id="1.20.120.530">
    <property type="entry name" value="GntR ligand-binding domain-like"/>
    <property type="match status" value="1"/>
</dbReference>
<evidence type="ECO:0000313" key="8">
    <source>
        <dbReference type="Proteomes" id="UP000237340"/>
    </source>
</evidence>
<dbReference type="SMART" id="SM00345">
    <property type="entry name" value="HTH_GNTR"/>
    <property type="match status" value="1"/>
</dbReference>
<reference evidence="7 8" key="1">
    <citation type="submission" date="2018-01" db="EMBL/GenBank/DDBJ databases">
        <title>Cryobacterium sp. nov., from glaciers in China.</title>
        <authorList>
            <person name="Liu Q."/>
            <person name="Xin Y.-H."/>
        </authorList>
    </citation>
    <scope>NUCLEOTIDE SEQUENCE [LARGE SCALE GENOMIC DNA]</scope>
    <source>
        <strain evidence="5 7">TMB1-8</strain>
        <strain evidence="6 8">TMN-42</strain>
    </source>
</reference>
<name>A0A2S3ZGW9_9MICO</name>
<evidence type="ECO:0000313" key="6">
    <source>
        <dbReference type="EMBL" id="POH66589.1"/>
    </source>
</evidence>
<dbReference type="InterPro" id="IPR036388">
    <property type="entry name" value="WH-like_DNA-bd_sf"/>
</dbReference>
<sequence length="249" mass="26911">MPNHDKSKSGVFASETSRKRSSVTDQIKDFILTKGLKSGDLMPTETEICAELGVSRSSVREAIRTLAALDIVEVKHGYGTYVGQLSLAPLVEGLVFRGVLRPQDDFAALREVIEVREALDTVMAQQIIDALHGGTDEILEGLVATMVAKSATGESFAEEDLAFHTRLLAYLDNTLVGQLVTAFWEINTVLYPKLGIAPATDIDDTARAHGAMLDAAKAGDLDAYREAVIAHYQPLRRSLEKAALQTVAG</sequence>
<dbReference type="Pfam" id="PF07729">
    <property type="entry name" value="FCD"/>
    <property type="match status" value="1"/>
</dbReference>
<dbReference type="InterPro" id="IPR011711">
    <property type="entry name" value="GntR_C"/>
</dbReference>
<evidence type="ECO:0000313" key="7">
    <source>
        <dbReference type="Proteomes" id="UP000237104"/>
    </source>
</evidence>
<accession>A0A2S3ZGW9</accession>
<organism evidence="6 8">
    <name type="scientific">Cryobacterium zongtaii</name>
    <dbReference type="NCBI Taxonomy" id="1259217"/>
    <lineage>
        <taxon>Bacteria</taxon>
        <taxon>Bacillati</taxon>
        <taxon>Actinomycetota</taxon>
        <taxon>Actinomycetes</taxon>
        <taxon>Micrococcales</taxon>
        <taxon>Microbacteriaceae</taxon>
        <taxon>Cryobacterium</taxon>
    </lineage>
</organism>
<keyword evidence="1" id="KW-0805">Transcription regulation</keyword>
<dbReference type="Gene3D" id="1.10.10.10">
    <property type="entry name" value="Winged helix-like DNA-binding domain superfamily/Winged helix DNA-binding domain"/>
    <property type="match status" value="1"/>
</dbReference>
<dbReference type="OrthoDB" id="7989071at2"/>
<dbReference type="GO" id="GO:0003677">
    <property type="term" value="F:DNA binding"/>
    <property type="evidence" value="ECO:0007669"/>
    <property type="project" value="UniProtKB-KW"/>
</dbReference>
<dbReference type="PANTHER" id="PTHR43537:SF5">
    <property type="entry name" value="UXU OPERON TRANSCRIPTIONAL REGULATOR"/>
    <property type="match status" value="1"/>
</dbReference>